<dbReference type="GeneID" id="55966466"/>
<dbReference type="EMBL" id="JAANYQ010000001">
    <property type="protein sequence ID" value="KAF4126500.1"/>
    <property type="molecule type" value="Genomic_DNA"/>
</dbReference>
<comment type="caution">
    <text evidence="1">The sequence shown here is derived from an EMBL/GenBank/DDBJ whole genome shotgun (WGS) entry which is preliminary data.</text>
</comment>
<protein>
    <submittedName>
        <fullName evidence="1">Uncharacterized protein</fullName>
    </submittedName>
</protein>
<accession>A0A9P5D874</accession>
<name>A0A9P5D874_9HYPO</name>
<keyword evidence="2" id="KW-1185">Reference proteome</keyword>
<proteinExistence type="predicted"/>
<dbReference type="AlphaFoldDB" id="A0A9P5D874"/>
<dbReference type="RefSeq" id="XP_035325152.1">
    <property type="nucleotide sequence ID" value="XM_035462222.1"/>
</dbReference>
<dbReference type="Proteomes" id="UP000749293">
    <property type="component" value="Unassembled WGS sequence"/>
</dbReference>
<organism evidence="1 2">
    <name type="scientific">Geosmithia morbida</name>
    <dbReference type="NCBI Taxonomy" id="1094350"/>
    <lineage>
        <taxon>Eukaryota</taxon>
        <taxon>Fungi</taxon>
        <taxon>Dikarya</taxon>
        <taxon>Ascomycota</taxon>
        <taxon>Pezizomycotina</taxon>
        <taxon>Sordariomycetes</taxon>
        <taxon>Hypocreomycetidae</taxon>
        <taxon>Hypocreales</taxon>
        <taxon>Bionectriaceae</taxon>
        <taxon>Geosmithia</taxon>
    </lineage>
</organism>
<reference evidence="1" key="1">
    <citation type="submission" date="2020-03" db="EMBL/GenBank/DDBJ databases">
        <title>Site-based positive gene gene selection in Geosmithia morbida across the United States reveals a broad range of putative effectors and factors for local host and environmental adapation.</title>
        <authorList>
            <person name="Onufrak A."/>
            <person name="Murdoch R.W."/>
            <person name="Gazis R."/>
            <person name="Huff M."/>
            <person name="Staton M."/>
            <person name="Klingeman W."/>
            <person name="Hadziabdic D."/>
        </authorList>
    </citation>
    <scope>NUCLEOTIDE SEQUENCE</scope>
    <source>
        <strain evidence="1">1262</strain>
    </source>
</reference>
<gene>
    <name evidence="1" type="ORF">GMORB2_0236</name>
</gene>
<evidence type="ECO:0000313" key="2">
    <source>
        <dbReference type="Proteomes" id="UP000749293"/>
    </source>
</evidence>
<evidence type="ECO:0000313" key="1">
    <source>
        <dbReference type="EMBL" id="KAF4126500.1"/>
    </source>
</evidence>
<sequence>MDSVKFVDIMHSAPESDAKNMVSEHLIPESIAEGRDLMTKQARVELSRAYVPCKAGAPRLSAPVPEIALGYSDMDNSLSRNQTRYELVFRRRSGMLPNYKPPKPTG</sequence>